<keyword evidence="11" id="KW-1185">Reference proteome</keyword>
<evidence type="ECO:0000256" key="6">
    <source>
        <dbReference type="ARBA" id="ARBA00022840"/>
    </source>
</evidence>
<sequence length="424" mass="47477">MNSIGFLMQQKLGFNRADVSEVSPCKRYAHYKKILGRGAFKDVYGGFDQVSNTEIAWCQICIDDENTMKSLENEEKLCWEAVLLKSLNHNNIMKCFSYWVDKKNNTMNMITELFSSGSLRHYRHRNSNIDVQTIKNWGRQILQGLQYLHNQKPCIIHRDLKGDNIFLDTTTGEVKIGDFGLATIMQEGPLCTVVGTPEYMAPEFYDEEYNELVDIYAFGMCLLELATSEYPYSECTNPAQIFKKVTAGIMPLALGKVKDPEVKEIIEKCLVSASNRPSAVELLKDPFFSLENPMEIKIEHDNEARLISSCQISPSAESALSVEQERVQSPVAFTVDSTISSFSVEKQFLYSGSKNNCRQQSIFSLTYASPEKVSRAPSSLYDSSTSEVSMNSKITFASLSGEVFGDPGFCISTLSLSGKTQAGD</sequence>
<dbReference type="EMBL" id="JBFOLK010000005">
    <property type="protein sequence ID" value="KAL2510832.1"/>
    <property type="molecule type" value="Genomic_DNA"/>
</dbReference>
<organism evidence="10 11">
    <name type="scientific">Abeliophyllum distichum</name>
    <dbReference type="NCBI Taxonomy" id="126358"/>
    <lineage>
        <taxon>Eukaryota</taxon>
        <taxon>Viridiplantae</taxon>
        <taxon>Streptophyta</taxon>
        <taxon>Embryophyta</taxon>
        <taxon>Tracheophyta</taxon>
        <taxon>Spermatophyta</taxon>
        <taxon>Magnoliopsida</taxon>
        <taxon>eudicotyledons</taxon>
        <taxon>Gunneridae</taxon>
        <taxon>Pentapetalae</taxon>
        <taxon>asterids</taxon>
        <taxon>lamiids</taxon>
        <taxon>Lamiales</taxon>
        <taxon>Oleaceae</taxon>
        <taxon>Forsythieae</taxon>
        <taxon>Abeliophyllum</taxon>
    </lineage>
</organism>
<proteinExistence type="predicted"/>
<comment type="catalytic activity">
    <reaction evidence="8">
        <text>L-seryl-[protein] + ATP = O-phospho-L-seryl-[protein] + ADP + H(+)</text>
        <dbReference type="Rhea" id="RHEA:17989"/>
        <dbReference type="Rhea" id="RHEA-COMP:9863"/>
        <dbReference type="Rhea" id="RHEA-COMP:11604"/>
        <dbReference type="ChEBI" id="CHEBI:15378"/>
        <dbReference type="ChEBI" id="CHEBI:29999"/>
        <dbReference type="ChEBI" id="CHEBI:30616"/>
        <dbReference type="ChEBI" id="CHEBI:83421"/>
        <dbReference type="ChEBI" id="CHEBI:456216"/>
        <dbReference type="EC" id="2.7.11.1"/>
    </reaction>
</comment>
<dbReference type="InterPro" id="IPR050588">
    <property type="entry name" value="WNK_Ser-Thr_kinase"/>
</dbReference>
<evidence type="ECO:0000256" key="8">
    <source>
        <dbReference type="ARBA" id="ARBA00048679"/>
    </source>
</evidence>
<keyword evidence="2" id="KW-0723">Serine/threonine-protein kinase</keyword>
<evidence type="ECO:0000256" key="1">
    <source>
        <dbReference type="ARBA" id="ARBA00012513"/>
    </source>
</evidence>
<keyword evidence="6" id="KW-0067">ATP-binding</keyword>
<dbReference type="AlphaFoldDB" id="A0ABD1TDP9"/>
<dbReference type="FunFam" id="1.10.510.10:FF:000046">
    <property type="entry name" value="probable serine/threonine-protein kinase WNK9"/>
    <property type="match status" value="1"/>
</dbReference>
<reference evidence="11" key="1">
    <citation type="submission" date="2024-07" db="EMBL/GenBank/DDBJ databases">
        <title>Two chromosome-level genome assemblies of Korean endemic species Abeliophyllum distichum and Forsythia ovata (Oleaceae).</title>
        <authorList>
            <person name="Jang H."/>
        </authorList>
    </citation>
    <scope>NUCLEOTIDE SEQUENCE [LARGE SCALE GENOMIC DNA]</scope>
</reference>
<dbReference type="PROSITE" id="PS50011">
    <property type="entry name" value="PROTEIN_KINASE_DOM"/>
    <property type="match status" value="1"/>
</dbReference>
<evidence type="ECO:0000259" key="9">
    <source>
        <dbReference type="PROSITE" id="PS50011"/>
    </source>
</evidence>
<dbReference type="SMART" id="SM00220">
    <property type="entry name" value="S_TKc"/>
    <property type="match status" value="1"/>
</dbReference>
<protein>
    <recommendedName>
        <fullName evidence="1">non-specific serine/threonine protein kinase</fullName>
        <ecNumber evidence="1">2.7.11.1</ecNumber>
    </recommendedName>
</protein>
<evidence type="ECO:0000313" key="10">
    <source>
        <dbReference type="EMBL" id="KAL2510832.1"/>
    </source>
</evidence>
<dbReference type="PANTHER" id="PTHR13902">
    <property type="entry name" value="SERINE/THREONINE-PROTEIN KINASE WNK WITH NO LYSINE -RELATED"/>
    <property type="match status" value="1"/>
</dbReference>
<evidence type="ECO:0000313" key="11">
    <source>
        <dbReference type="Proteomes" id="UP001604336"/>
    </source>
</evidence>
<dbReference type="Pfam" id="PF00069">
    <property type="entry name" value="Pkinase"/>
    <property type="match status" value="1"/>
</dbReference>
<dbReference type="SUPFAM" id="SSF56112">
    <property type="entry name" value="Protein kinase-like (PK-like)"/>
    <property type="match status" value="1"/>
</dbReference>
<gene>
    <name evidence="10" type="ORF">Adt_16432</name>
</gene>
<dbReference type="Gene3D" id="1.10.510.10">
    <property type="entry name" value="Transferase(Phosphotransferase) domain 1"/>
    <property type="match status" value="1"/>
</dbReference>
<dbReference type="Gene3D" id="3.30.200.20">
    <property type="entry name" value="Phosphorylase Kinase, domain 1"/>
    <property type="match status" value="1"/>
</dbReference>
<dbReference type="Proteomes" id="UP001604336">
    <property type="component" value="Unassembled WGS sequence"/>
</dbReference>
<dbReference type="InterPro" id="IPR011009">
    <property type="entry name" value="Kinase-like_dom_sf"/>
</dbReference>
<keyword evidence="4" id="KW-0547">Nucleotide-binding</keyword>
<dbReference type="GO" id="GO:0004674">
    <property type="term" value="F:protein serine/threonine kinase activity"/>
    <property type="evidence" value="ECO:0007669"/>
    <property type="project" value="UniProtKB-KW"/>
</dbReference>
<evidence type="ECO:0000256" key="5">
    <source>
        <dbReference type="ARBA" id="ARBA00022777"/>
    </source>
</evidence>
<keyword evidence="5 10" id="KW-0418">Kinase</keyword>
<evidence type="ECO:0000256" key="7">
    <source>
        <dbReference type="ARBA" id="ARBA00047899"/>
    </source>
</evidence>
<dbReference type="InterPro" id="IPR008271">
    <property type="entry name" value="Ser/Thr_kinase_AS"/>
</dbReference>
<evidence type="ECO:0000256" key="2">
    <source>
        <dbReference type="ARBA" id="ARBA00022527"/>
    </source>
</evidence>
<feature type="domain" description="Protein kinase" evidence="9">
    <location>
        <begin position="29"/>
        <end position="288"/>
    </location>
</feature>
<evidence type="ECO:0000256" key="4">
    <source>
        <dbReference type="ARBA" id="ARBA00022741"/>
    </source>
</evidence>
<dbReference type="PROSITE" id="PS00108">
    <property type="entry name" value="PROTEIN_KINASE_ST"/>
    <property type="match status" value="1"/>
</dbReference>
<name>A0ABD1TDP9_9LAMI</name>
<dbReference type="FunFam" id="3.30.200.20:FF:000075">
    <property type="entry name" value="Probable serine/threonine-protein kinase WNK1"/>
    <property type="match status" value="1"/>
</dbReference>
<dbReference type="InterPro" id="IPR000719">
    <property type="entry name" value="Prot_kinase_dom"/>
</dbReference>
<dbReference type="EC" id="2.7.11.1" evidence="1"/>
<keyword evidence="3" id="KW-0808">Transferase</keyword>
<dbReference type="GO" id="GO:0005524">
    <property type="term" value="F:ATP binding"/>
    <property type="evidence" value="ECO:0007669"/>
    <property type="project" value="UniProtKB-KW"/>
</dbReference>
<comment type="caution">
    <text evidence="10">The sequence shown here is derived from an EMBL/GenBank/DDBJ whole genome shotgun (WGS) entry which is preliminary data.</text>
</comment>
<evidence type="ECO:0000256" key="3">
    <source>
        <dbReference type="ARBA" id="ARBA00022679"/>
    </source>
</evidence>
<comment type="catalytic activity">
    <reaction evidence="7">
        <text>L-threonyl-[protein] + ATP = O-phospho-L-threonyl-[protein] + ADP + H(+)</text>
        <dbReference type="Rhea" id="RHEA:46608"/>
        <dbReference type="Rhea" id="RHEA-COMP:11060"/>
        <dbReference type="Rhea" id="RHEA-COMP:11605"/>
        <dbReference type="ChEBI" id="CHEBI:15378"/>
        <dbReference type="ChEBI" id="CHEBI:30013"/>
        <dbReference type="ChEBI" id="CHEBI:30616"/>
        <dbReference type="ChEBI" id="CHEBI:61977"/>
        <dbReference type="ChEBI" id="CHEBI:456216"/>
        <dbReference type="EC" id="2.7.11.1"/>
    </reaction>
</comment>
<accession>A0ABD1TDP9</accession>